<name>A0A0J9X9K6_GEOCN</name>
<keyword evidence="4" id="KW-0813">Transport</keyword>
<evidence type="ECO:0000259" key="8">
    <source>
        <dbReference type="Pfam" id="PF16528"/>
    </source>
</evidence>
<dbReference type="AlphaFoldDB" id="A0A0J9X9K6"/>
<dbReference type="PANTHER" id="PTHR21426:SF12">
    <property type="entry name" value="EXOCYST COMPLEX COMPONENT 8"/>
    <property type="match status" value="1"/>
</dbReference>
<dbReference type="Gene3D" id="1.20.58.1210">
    <property type="entry name" value="Exo84p, N-terminal helical domain"/>
    <property type="match status" value="1"/>
</dbReference>
<evidence type="ECO:0000256" key="1">
    <source>
        <dbReference type="ARBA" id="ARBA00004398"/>
    </source>
</evidence>
<dbReference type="GO" id="GO:0000145">
    <property type="term" value="C:exocyst"/>
    <property type="evidence" value="ECO:0007669"/>
    <property type="project" value="InterPro"/>
</dbReference>
<keyword evidence="5" id="KW-0268">Exocytosis</keyword>
<dbReference type="SUPFAM" id="SSF74788">
    <property type="entry name" value="Cullin repeat-like"/>
    <property type="match status" value="2"/>
</dbReference>
<dbReference type="Pfam" id="PF25345">
    <property type="entry name" value="PH_EXO84"/>
    <property type="match status" value="1"/>
</dbReference>
<comment type="subcellular location">
    <subcellularLocation>
        <location evidence="1">Cytoplasmic vesicle</location>
        <location evidence="1">Secretory vesicle</location>
    </subcellularLocation>
</comment>
<evidence type="ECO:0000256" key="5">
    <source>
        <dbReference type="ARBA" id="ARBA00022483"/>
    </source>
</evidence>
<dbReference type="GO" id="GO:0015031">
    <property type="term" value="P:protein transport"/>
    <property type="evidence" value="ECO:0007669"/>
    <property type="project" value="UniProtKB-KW"/>
</dbReference>
<evidence type="ECO:0000313" key="10">
    <source>
        <dbReference type="Proteomes" id="UP000242525"/>
    </source>
</evidence>
<evidence type="ECO:0000256" key="3">
    <source>
        <dbReference type="ARBA" id="ARBA00021269"/>
    </source>
</evidence>
<dbReference type="EMBL" id="CCBN010000006">
    <property type="protein sequence ID" value="CDO53848.1"/>
    <property type="molecule type" value="Genomic_DNA"/>
</dbReference>
<dbReference type="InterPro" id="IPR042561">
    <property type="entry name" value="Exo84_C_1"/>
</dbReference>
<evidence type="ECO:0000256" key="4">
    <source>
        <dbReference type="ARBA" id="ARBA00022448"/>
    </source>
</evidence>
<keyword evidence="6" id="KW-0653">Protein transport</keyword>
<evidence type="ECO:0000313" key="9">
    <source>
        <dbReference type="EMBL" id="CDO53848.1"/>
    </source>
</evidence>
<feature type="domain" description="Exocyst component Exo84 C-terminal" evidence="8">
    <location>
        <begin position="543"/>
        <end position="708"/>
    </location>
</feature>
<dbReference type="InterPro" id="IPR016159">
    <property type="entry name" value="Cullin_repeat-like_dom_sf"/>
</dbReference>
<feature type="compositionally biased region" description="Basic and acidic residues" evidence="7">
    <location>
        <begin position="439"/>
        <end position="455"/>
    </location>
</feature>
<dbReference type="InterPro" id="IPR032403">
    <property type="entry name" value="Exo84_C"/>
</dbReference>
<dbReference type="Gene3D" id="1.20.58.1220">
    <property type="entry name" value="Exo84p, C-terminal helical domain"/>
    <property type="match status" value="1"/>
</dbReference>
<dbReference type="InterPro" id="IPR033961">
    <property type="entry name" value="Exo84"/>
</dbReference>
<dbReference type="GO" id="GO:0006887">
    <property type="term" value="P:exocytosis"/>
    <property type="evidence" value="ECO:0007669"/>
    <property type="project" value="UniProtKB-KW"/>
</dbReference>
<gene>
    <name evidence="9" type="ORF">BN980_GECA06s00604g</name>
</gene>
<dbReference type="OrthoDB" id="642193at2759"/>
<reference evidence="9" key="1">
    <citation type="submission" date="2014-03" db="EMBL/GenBank/DDBJ databases">
        <authorList>
            <person name="Casaregola S."/>
        </authorList>
    </citation>
    <scope>NUCLEOTIDE SEQUENCE [LARGE SCALE GENOMIC DNA]</scope>
    <source>
        <strain evidence="9">CLIB 918</strain>
    </source>
</reference>
<feature type="region of interest" description="Disordered" evidence="7">
    <location>
        <begin position="238"/>
        <end position="262"/>
    </location>
</feature>
<dbReference type="PANTHER" id="PTHR21426">
    <property type="entry name" value="EXOCYST COMPLEX COMPONENT 8"/>
    <property type="match status" value="1"/>
</dbReference>
<dbReference type="Gene3D" id="2.30.29.30">
    <property type="entry name" value="Pleckstrin-homology domain (PH domain)/Phosphotyrosine-binding domain (PTB)"/>
    <property type="match status" value="1"/>
</dbReference>
<protein>
    <recommendedName>
        <fullName evidence="3">Exocyst complex component EXO84</fullName>
    </recommendedName>
</protein>
<dbReference type="GO" id="GO:0030133">
    <property type="term" value="C:transport vesicle"/>
    <property type="evidence" value="ECO:0007669"/>
    <property type="project" value="UniProtKB-SubCell"/>
</dbReference>
<dbReference type="Proteomes" id="UP000242525">
    <property type="component" value="Unassembled WGS sequence"/>
</dbReference>
<dbReference type="STRING" id="1173061.A0A0J9X9K6"/>
<feature type="region of interest" description="Disordered" evidence="7">
    <location>
        <begin position="423"/>
        <end position="455"/>
    </location>
</feature>
<dbReference type="InterPro" id="IPR042560">
    <property type="entry name" value="Exo84_C_2"/>
</dbReference>
<dbReference type="InterPro" id="IPR011993">
    <property type="entry name" value="PH-like_dom_sf"/>
</dbReference>
<feature type="region of interest" description="Disordered" evidence="7">
    <location>
        <begin position="90"/>
        <end position="111"/>
    </location>
</feature>
<comment type="caution">
    <text evidence="9">The sequence shown here is derived from an EMBL/GenBank/DDBJ whole genome shotgun (WGS) entry which is preliminary data.</text>
</comment>
<organism evidence="9 10">
    <name type="scientific">Geotrichum candidum</name>
    <name type="common">Oospora lactis</name>
    <name type="synonym">Dipodascus geotrichum</name>
    <dbReference type="NCBI Taxonomy" id="1173061"/>
    <lineage>
        <taxon>Eukaryota</taxon>
        <taxon>Fungi</taxon>
        <taxon>Dikarya</taxon>
        <taxon>Ascomycota</taxon>
        <taxon>Saccharomycotina</taxon>
        <taxon>Dipodascomycetes</taxon>
        <taxon>Dipodascales</taxon>
        <taxon>Dipodascaceae</taxon>
        <taxon>Geotrichum</taxon>
    </lineage>
</organism>
<proteinExistence type="inferred from homology"/>
<evidence type="ECO:0000256" key="2">
    <source>
        <dbReference type="ARBA" id="ARBA00007210"/>
    </source>
</evidence>
<keyword evidence="10" id="KW-1185">Reference proteome</keyword>
<accession>A0A0J9X9K6</accession>
<evidence type="ECO:0000256" key="7">
    <source>
        <dbReference type="SAM" id="MobiDB-lite"/>
    </source>
</evidence>
<dbReference type="SUPFAM" id="SSF50729">
    <property type="entry name" value="PH domain-like"/>
    <property type="match status" value="1"/>
</dbReference>
<dbReference type="GO" id="GO:0006893">
    <property type="term" value="P:Golgi to plasma membrane transport"/>
    <property type="evidence" value="ECO:0007669"/>
    <property type="project" value="TreeGrafter"/>
</dbReference>
<comment type="similarity">
    <text evidence="2">Belongs to the EXO84 family.</text>
</comment>
<sequence length="721" mass="80723">MAEAPESLRKHRQTLLPQTSTATLNNKKSYGNLLAPDSTDLLSVAQKDKDKVGDLVKRRLSSRFPMQIPSYGNVPAMPMNASAMIQEVQEPNDTDNKTSINNIPPLPQSETRTHIRPADTKQYKPQLSHKEEQQILHSPNFNAKAFISKSLSGATDTQVSKFAEKLVAMQEQLVIDRKDMIYGNYKTFLTVGTQIGVLGTELQTLRKLVNDFHVATTAIKEDAEQYLANAQGNMSNEKFEKGHSQRSSISGGLFPGRGMPGNGRQNNRNSVLMLENMWAQDLNKLFKMVEGAQQYFPATAGRHVLLESSGWYQLHAATWKPLQPIHVVLLNDHLLMATKKRHRNDNSLNAQPSQNLVADMCWPLSEITIEDLSTSENRNMQVNRGQTLTGFSVTTGNATFVYKTESVETLHKVLSTYHRAIKDLNKPNGNSREGGAARNPEKRGHSRHSSFDVSERARNLREVDDLINDLDVKIAHRKFKDAVAIIQKSSRETADIGSIPATVVSAAQAGPAALAIGNNFSISSPSKTRKGRIALNTTTLVNTDIKTLRSQLLKVKLDERTKELTDVLLADISQDYLGPSQMKNHIQLLIQLGQPEAVKKAFLGSRRQLINKRIKRVEFKGEIPTYIAQVATIHFRMIRTTVDIYQACYPQKEYASSIVEWAKAEVEDFVVTFARQLYNVEPKSDIYIECANITKEQSAQLTKVGLNLDFLLDYIYEGPKK</sequence>
<evidence type="ECO:0000256" key="6">
    <source>
        <dbReference type="ARBA" id="ARBA00022927"/>
    </source>
</evidence>
<dbReference type="Pfam" id="PF08700">
    <property type="entry name" value="VPS51_Exo84_N"/>
    <property type="match status" value="1"/>
</dbReference>
<dbReference type="Pfam" id="PF16528">
    <property type="entry name" value="Exo84_C"/>
    <property type="match status" value="1"/>
</dbReference>